<dbReference type="InterPro" id="IPR027417">
    <property type="entry name" value="P-loop_NTPase"/>
</dbReference>
<gene>
    <name evidence="2" type="ORF">FHX42_001253</name>
</gene>
<evidence type="ECO:0000259" key="1">
    <source>
        <dbReference type="PROSITE" id="PS51199"/>
    </source>
</evidence>
<dbReference type="InterPro" id="IPR007694">
    <property type="entry name" value="DNA_helicase_DnaB-like_C"/>
</dbReference>
<reference evidence="2 3" key="1">
    <citation type="submission" date="2020-07" db="EMBL/GenBank/DDBJ databases">
        <title>Sequencing the genomes of 1000 actinobacteria strains.</title>
        <authorList>
            <person name="Klenk H.-P."/>
        </authorList>
    </citation>
    <scope>NUCLEOTIDE SEQUENCE [LARGE SCALE GENOMIC DNA]</scope>
    <source>
        <strain evidence="2 3">DSM 45975</strain>
    </source>
</reference>
<keyword evidence="2" id="KW-0067">ATP-binding</keyword>
<organism evidence="2 3">
    <name type="scientific">Halosaccharopolyspora lacisalsi</name>
    <dbReference type="NCBI Taxonomy" id="1000566"/>
    <lineage>
        <taxon>Bacteria</taxon>
        <taxon>Bacillati</taxon>
        <taxon>Actinomycetota</taxon>
        <taxon>Actinomycetes</taxon>
        <taxon>Pseudonocardiales</taxon>
        <taxon>Pseudonocardiaceae</taxon>
        <taxon>Halosaccharopolyspora</taxon>
    </lineage>
</organism>
<evidence type="ECO:0000313" key="3">
    <source>
        <dbReference type="Proteomes" id="UP000569329"/>
    </source>
</evidence>
<dbReference type="Proteomes" id="UP000569329">
    <property type="component" value="Unassembled WGS sequence"/>
</dbReference>
<dbReference type="GO" id="GO:0005829">
    <property type="term" value="C:cytosol"/>
    <property type="evidence" value="ECO:0007669"/>
    <property type="project" value="TreeGrafter"/>
</dbReference>
<dbReference type="PANTHER" id="PTHR30153:SF2">
    <property type="entry name" value="REPLICATIVE DNA HELICASE"/>
    <property type="match status" value="1"/>
</dbReference>
<comment type="caution">
    <text evidence="2">The sequence shown here is derived from an EMBL/GenBank/DDBJ whole genome shotgun (WGS) entry which is preliminary data.</text>
</comment>
<proteinExistence type="predicted"/>
<keyword evidence="2" id="KW-0347">Helicase</keyword>
<evidence type="ECO:0000313" key="2">
    <source>
        <dbReference type="EMBL" id="MBA8823924.1"/>
    </source>
</evidence>
<dbReference type="GO" id="GO:0005524">
    <property type="term" value="F:ATP binding"/>
    <property type="evidence" value="ECO:0007669"/>
    <property type="project" value="InterPro"/>
</dbReference>
<keyword evidence="2" id="KW-0378">Hydrolase</keyword>
<dbReference type="PANTHER" id="PTHR30153">
    <property type="entry name" value="REPLICATIVE DNA HELICASE DNAB"/>
    <property type="match status" value="1"/>
</dbReference>
<feature type="domain" description="SF4 helicase" evidence="1">
    <location>
        <begin position="1"/>
        <end position="209"/>
    </location>
</feature>
<dbReference type="AlphaFoldDB" id="A0A839DQY2"/>
<dbReference type="GO" id="GO:0006260">
    <property type="term" value="P:DNA replication"/>
    <property type="evidence" value="ECO:0007669"/>
    <property type="project" value="InterPro"/>
</dbReference>
<keyword evidence="2" id="KW-0547">Nucleotide-binding</keyword>
<dbReference type="EMBL" id="JACGWZ010000001">
    <property type="protein sequence ID" value="MBA8823924.1"/>
    <property type="molecule type" value="Genomic_DNA"/>
</dbReference>
<dbReference type="GO" id="GO:0003678">
    <property type="term" value="F:DNA helicase activity"/>
    <property type="evidence" value="ECO:0007669"/>
    <property type="project" value="InterPro"/>
</dbReference>
<dbReference type="PROSITE" id="PS51199">
    <property type="entry name" value="SF4_HELICASE"/>
    <property type="match status" value="1"/>
</dbReference>
<dbReference type="Pfam" id="PF03796">
    <property type="entry name" value="DnaB_C"/>
    <property type="match status" value="1"/>
</dbReference>
<accession>A0A839DQY2</accession>
<sequence>MFNLELPATEINQRILSAEARIRLGDMRGGRMNSDDDWTRLARRMSELAEAPLWLNSTPAASVEAVAAEATELCAQHPMGLIAVDSPASLTASVEAGASRERELSTAVRRVKTLARELDVPVVVTAELGRSVDNRADRRPALSDLRESDTIHQVADNIILIHRPDAVERDDPRMGEADLILAKHRQGPPTTVTVAHQLHYSRFVDMAKE</sequence>
<name>A0A839DQY2_9PSEU</name>
<dbReference type="SUPFAM" id="SSF52540">
    <property type="entry name" value="P-loop containing nucleoside triphosphate hydrolases"/>
    <property type="match status" value="1"/>
</dbReference>
<keyword evidence="3" id="KW-1185">Reference proteome</keyword>
<dbReference type="Gene3D" id="3.40.50.300">
    <property type="entry name" value="P-loop containing nucleotide triphosphate hydrolases"/>
    <property type="match status" value="1"/>
</dbReference>
<protein>
    <submittedName>
        <fullName evidence="2">Replicative DNA helicase</fullName>
    </submittedName>
</protein>